<proteinExistence type="inferred from homology"/>
<dbReference type="Gene3D" id="3.20.10.10">
    <property type="entry name" value="D-amino Acid Aminotransferase, subunit A, domain 2"/>
    <property type="match status" value="1"/>
</dbReference>
<dbReference type="PANTHER" id="PTHR42743">
    <property type="entry name" value="AMINO-ACID AMINOTRANSFERASE"/>
    <property type="match status" value="1"/>
</dbReference>
<dbReference type="InterPro" id="IPR043131">
    <property type="entry name" value="BCAT-like_N"/>
</dbReference>
<accession>A0A4Q9HTM3</accession>
<keyword evidence="2" id="KW-0808">Transferase</keyword>
<evidence type="ECO:0000256" key="1">
    <source>
        <dbReference type="ARBA" id="ARBA00009320"/>
    </source>
</evidence>
<dbReference type="Proteomes" id="UP000292452">
    <property type="component" value="Unassembled WGS sequence"/>
</dbReference>
<dbReference type="Pfam" id="PF01063">
    <property type="entry name" value="Aminotran_4"/>
    <property type="match status" value="1"/>
</dbReference>
<dbReference type="RefSeq" id="WP_131123952.1">
    <property type="nucleotide sequence ID" value="NZ_SIXH01000140.1"/>
</dbReference>
<dbReference type="SUPFAM" id="SSF56752">
    <property type="entry name" value="D-aminoacid aminotransferase-like PLP-dependent enzymes"/>
    <property type="match status" value="1"/>
</dbReference>
<evidence type="ECO:0000313" key="2">
    <source>
        <dbReference type="EMBL" id="TBO58437.1"/>
    </source>
</evidence>
<reference evidence="2 3" key="1">
    <citation type="submission" date="2019-02" db="EMBL/GenBank/DDBJ databases">
        <title>Draft Genome Sequence of Streptomyces sp. AM-2504, identified by 16S rRNA comparative analysis as a Streptomyces Kasugaensis strain.</title>
        <authorList>
            <person name="Napolioni V."/>
            <person name="Giuliodori A.M."/>
            <person name="Spurio R."/>
            <person name="Fabbretti A."/>
        </authorList>
    </citation>
    <scope>NUCLEOTIDE SEQUENCE [LARGE SCALE GENOMIC DNA]</scope>
    <source>
        <strain evidence="2 3">AM-2504</strain>
    </source>
</reference>
<evidence type="ECO:0000313" key="3">
    <source>
        <dbReference type="Proteomes" id="UP000292452"/>
    </source>
</evidence>
<protein>
    <submittedName>
        <fullName evidence="2">Class IV aminotransferase</fullName>
    </submittedName>
</protein>
<keyword evidence="2" id="KW-0032">Aminotransferase</keyword>
<dbReference type="AlphaFoldDB" id="A0A4Q9HTM3"/>
<organism evidence="2 3">
    <name type="scientific">Streptomyces kasugaensis</name>
    <dbReference type="NCBI Taxonomy" id="1946"/>
    <lineage>
        <taxon>Bacteria</taxon>
        <taxon>Bacillati</taxon>
        <taxon>Actinomycetota</taxon>
        <taxon>Actinomycetes</taxon>
        <taxon>Kitasatosporales</taxon>
        <taxon>Streptomycetaceae</taxon>
        <taxon>Streptomyces</taxon>
    </lineage>
</organism>
<gene>
    <name evidence="2" type="ORF">EYS09_17435</name>
</gene>
<comment type="caution">
    <text evidence="2">The sequence shown here is derived from an EMBL/GenBank/DDBJ whole genome shotgun (WGS) entry which is preliminary data.</text>
</comment>
<dbReference type="PANTHER" id="PTHR42743:SF2">
    <property type="entry name" value="AMINODEOXYCHORISMATE LYASE"/>
    <property type="match status" value="1"/>
</dbReference>
<dbReference type="NCBIfam" id="NF006734">
    <property type="entry name" value="PRK09266.1"/>
    <property type="match status" value="1"/>
</dbReference>
<name>A0A4Q9HTM3_STRKA</name>
<dbReference type="Gene3D" id="3.30.470.10">
    <property type="match status" value="1"/>
</dbReference>
<keyword evidence="3" id="KW-1185">Reference proteome</keyword>
<dbReference type="GO" id="GO:0005829">
    <property type="term" value="C:cytosol"/>
    <property type="evidence" value="ECO:0007669"/>
    <property type="project" value="TreeGrafter"/>
</dbReference>
<dbReference type="GO" id="GO:0008696">
    <property type="term" value="F:4-amino-4-deoxychorismate lyase activity"/>
    <property type="evidence" value="ECO:0007669"/>
    <property type="project" value="TreeGrafter"/>
</dbReference>
<dbReference type="InterPro" id="IPR043132">
    <property type="entry name" value="BCAT-like_C"/>
</dbReference>
<comment type="similarity">
    <text evidence="1">Belongs to the class-IV pyridoxal-phosphate-dependent aminotransferase family.</text>
</comment>
<dbReference type="GO" id="GO:0008483">
    <property type="term" value="F:transaminase activity"/>
    <property type="evidence" value="ECO:0007669"/>
    <property type="project" value="UniProtKB-KW"/>
</dbReference>
<dbReference type="EMBL" id="SIXH01000140">
    <property type="protein sequence ID" value="TBO58437.1"/>
    <property type="molecule type" value="Genomic_DNA"/>
</dbReference>
<dbReference type="GO" id="GO:0008153">
    <property type="term" value="P:4-aminobenzoate biosynthetic process"/>
    <property type="evidence" value="ECO:0007669"/>
    <property type="project" value="TreeGrafter"/>
</dbReference>
<dbReference type="InterPro" id="IPR036038">
    <property type="entry name" value="Aminotransferase-like"/>
</dbReference>
<sequence length="253" mass="27651">MTYIEINGAPATADTLRVPALTSYGHFTAMQVRDRRVRGLDRHLGRLGAATRELFGADLDGGRVRAEIRHALEAAGARDASVRVYVYWPDGDERATLMVTVRPPQTMAVHPKSVTSVPYVREMAHIKHLGAFGQSHHLTSALRAGFDEALLTDAQGVVTEGAITNIAFWDGTSVVWPDAPSLLGMTMALLEPRLPSVRRRVTLADLPSYDAAFLTNSQGFAPVRRIDDVAYEVDAELMARVQAAYDAVAWDVI</sequence>
<dbReference type="InterPro" id="IPR050571">
    <property type="entry name" value="Class-IV_PLP-Dep_Aminotrnsfr"/>
</dbReference>
<dbReference type="InterPro" id="IPR001544">
    <property type="entry name" value="Aminotrans_IV"/>
</dbReference>